<evidence type="ECO:0000259" key="4">
    <source>
        <dbReference type="PROSITE" id="PS50110"/>
    </source>
</evidence>
<comment type="caution">
    <text evidence="6">The sequence shown here is derived from an EMBL/GenBank/DDBJ whole genome shotgun (WGS) entry which is preliminary data.</text>
</comment>
<evidence type="ECO:0000313" key="7">
    <source>
        <dbReference type="Proteomes" id="UP001596380"/>
    </source>
</evidence>
<proteinExistence type="predicted"/>
<gene>
    <name evidence="6" type="ORF">ACFQKB_12370</name>
</gene>
<dbReference type="PANTHER" id="PTHR48111:SF36">
    <property type="entry name" value="TRANSCRIPTIONAL REGULATORY PROTEIN CUTR"/>
    <property type="match status" value="1"/>
</dbReference>
<organism evidence="6 7">
    <name type="scientific">Actinomadura yumaensis</name>
    <dbReference type="NCBI Taxonomy" id="111807"/>
    <lineage>
        <taxon>Bacteria</taxon>
        <taxon>Bacillati</taxon>
        <taxon>Actinomycetota</taxon>
        <taxon>Actinomycetes</taxon>
        <taxon>Streptosporangiales</taxon>
        <taxon>Thermomonosporaceae</taxon>
        <taxon>Actinomadura</taxon>
    </lineage>
</organism>
<feature type="modified residue" description="4-aspartylphosphate" evidence="2">
    <location>
        <position position="51"/>
    </location>
</feature>
<evidence type="ECO:0000256" key="1">
    <source>
        <dbReference type="ARBA" id="ARBA00023125"/>
    </source>
</evidence>
<dbReference type="Proteomes" id="UP001596380">
    <property type="component" value="Unassembled WGS sequence"/>
</dbReference>
<evidence type="ECO:0000256" key="3">
    <source>
        <dbReference type="PROSITE-ProRule" id="PRU01091"/>
    </source>
</evidence>
<dbReference type="InterPro" id="IPR016032">
    <property type="entry name" value="Sig_transdc_resp-reg_C-effctor"/>
</dbReference>
<evidence type="ECO:0000259" key="5">
    <source>
        <dbReference type="PROSITE" id="PS51755"/>
    </source>
</evidence>
<evidence type="ECO:0000256" key="2">
    <source>
        <dbReference type="PROSITE-ProRule" id="PRU00169"/>
    </source>
</evidence>
<name>A0ABW2CGJ1_9ACTN</name>
<dbReference type="CDD" id="cd00383">
    <property type="entry name" value="trans_reg_C"/>
    <property type="match status" value="1"/>
</dbReference>
<dbReference type="SUPFAM" id="SSF46894">
    <property type="entry name" value="C-terminal effector domain of the bipartite response regulators"/>
    <property type="match status" value="1"/>
</dbReference>
<sequence length="225" mass="25137">MRLLIVEDERRLADSLRRRIAAEGYWVDVAYDGDTGLEMALDGRHDVIVLDVMLPGRNGYAVCSALRAAGVTAPILMLTARSGEYDEAEALDIGADDYVTKPFSSVVLLARLRALLRRDGRDGPKVLQVGDLTLARRERRCRRGDVEVALTAREFSVLEHLMLRPGEVVSKQDMLDEVWDWADDLDPNIVEVYISALRRKIDAPFRRRAIETVRGAGYRLAADGG</sequence>
<dbReference type="InterPro" id="IPR039420">
    <property type="entry name" value="WalR-like"/>
</dbReference>
<dbReference type="Gene3D" id="6.10.250.690">
    <property type="match status" value="1"/>
</dbReference>
<feature type="domain" description="OmpR/PhoB-type" evidence="5">
    <location>
        <begin position="124"/>
        <end position="222"/>
    </location>
</feature>
<dbReference type="Gene3D" id="3.40.50.2300">
    <property type="match status" value="1"/>
</dbReference>
<dbReference type="SUPFAM" id="SSF52172">
    <property type="entry name" value="CheY-like"/>
    <property type="match status" value="1"/>
</dbReference>
<dbReference type="Gene3D" id="1.10.10.10">
    <property type="entry name" value="Winged helix-like DNA-binding domain superfamily/Winged helix DNA-binding domain"/>
    <property type="match status" value="1"/>
</dbReference>
<dbReference type="InterPro" id="IPR001867">
    <property type="entry name" value="OmpR/PhoB-type_DNA-bd"/>
</dbReference>
<keyword evidence="1 3" id="KW-0238">DNA-binding</keyword>
<dbReference type="SMART" id="SM00448">
    <property type="entry name" value="REC"/>
    <property type="match status" value="1"/>
</dbReference>
<dbReference type="Pfam" id="PF00072">
    <property type="entry name" value="Response_reg"/>
    <property type="match status" value="1"/>
</dbReference>
<evidence type="ECO:0000313" key="6">
    <source>
        <dbReference type="EMBL" id="MFC6880557.1"/>
    </source>
</evidence>
<dbReference type="PANTHER" id="PTHR48111">
    <property type="entry name" value="REGULATOR OF RPOS"/>
    <property type="match status" value="1"/>
</dbReference>
<dbReference type="InterPro" id="IPR036388">
    <property type="entry name" value="WH-like_DNA-bd_sf"/>
</dbReference>
<dbReference type="InterPro" id="IPR011006">
    <property type="entry name" value="CheY-like_superfamily"/>
</dbReference>
<dbReference type="PROSITE" id="PS51755">
    <property type="entry name" value="OMPR_PHOB"/>
    <property type="match status" value="1"/>
</dbReference>
<keyword evidence="7" id="KW-1185">Reference proteome</keyword>
<protein>
    <submittedName>
        <fullName evidence="6">Response regulator transcription factor</fullName>
    </submittedName>
</protein>
<accession>A0ABW2CGJ1</accession>
<feature type="domain" description="Response regulatory" evidence="4">
    <location>
        <begin position="2"/>
        <end position="116"/>
    </location>
</feature>
<dbReference type="PROSITE" id="PS50110">
    <property type="entry name" value="RESPONSE_REGULATORY"/>
    <property type="match status" value="1"/>
</dbReference>
<keyword evidence="2" id="KW-0597">Phosphoprotein</keyword>
<dbReference type="CDD" id="cd19935">
    <property type="entry name" value="REC_OmpR_CusR-like"/>
    <property type="match status" value="1"/>
</dbReference>
<dbReference type="RefSeq" id="WP_160820850.1">
    <property type="nucleotide sequence ID" value="NZ_JBHSXE010000001.1"/>
</dbReference>
<feature type="DNA-binding region" description="OmpR/PhoB-type" evidence="3">
    <location>
        <begin position="124"/>
        <end position="222"/>
    </location>
</feature>
<reference evidence="7" key="1">
    <citation type="journal article" date="2019" name="Int. J. Syst. Evol. Microbiol.">
        <title>The Global Catalogue of Microorganisms (GCM) 10K type strain sequencing project: providing services to taxonomists for standard genome sequencing and annotation.</title>
        <authorList>
            <consortium name="The Broad Institute Genomics Platform"/>
            <consortium name="The Broad Institute Genome Sequencing Center for Infectious Disease"/>
            <person name="Wu L."/>
            <person name="Ma J."/>
        </authorList>
    </citation>
    <scope>NUCLEOTIDE SEQUENCE [LARGE SCALE GENOMIC DNA]</scope>
    <source>
        <strain evidence="7">JCM 3369</strain>
    </source>
</reference>
<dbReference type="InterPro" id="IPR001789">
    <property type="entry name" value="Sig_transdc_resp-reg_receiver"/>
</dbReference>
<dbReference type="SMART" id="SM00862">
    <property type="entry name" value="Trans_reg_C"/>
    <property type="match status" value="1"/>
</dbReference>
<dbReference type="EMBL" id="JBHSXS010000005">
    <property type="protein sequence ID" value="MFC6880557.1"/>
    <property type="molecule type" value="Genomic_DNA"/>
</dbReference>
<dbReference type="Pfam" id="PF00486">
    <property type="entry name" value="Trans_reg_C"/>
    <property type="match status" value="1"/>
</dbReference>